<dbReference type="GO" id="GO:0016740">
    <property type="term" value="F:transferase activity"/>
    <property type="evidence" value="ECO:0007669"/>
    <property type="project" value="UniProtKB-KW"/>
</dbReference>
<feature type="chain" id="PRO_5002047274" evidence="1">
    <location>
        <begin position="22"/>
        <end position="96"/>
    </location>
</feature>
<dbReference type="EMBL" id="GBRH01191365">
    <property type="protein sequence ID" value="JAE06531.1"/>
    <property type="molecule type" value="Transcribed_RNA"/>
</dbReference>
<evidence type="ECO:0000256" key="1">
    <source>
        <dbReference type="SAM" id="SignalP"/>
    </source>
</evidence>
<proteinExistence type="predicted"/>
<reference evidence="2" key="2">
    <citation type="journal article" date="2015" name="Data Brief">
        <title>Shoot transcriptome of the giant reed, Arundo donax.</title>
        <authorList>
            <person name="Barrero R.A."/>
            <person name="Guerrero F.D."/>
            <person name="Moolhuijzen P."/>
            <person name="Goolsby J.A."/>
            <person name="Tidwell J."/>
            <person name="Bellgard S.E."/>
            <person name="Bellgard M.I."/>
        </authorList>
    </citation>
    <scope>NUCLEOTIDE SEQUENCE</scope>
    <source>
        <tissue evidence="2">Shoot tissue taken approximately 20 cm above the soil surface</tissue>
    </source>
</reference>
<keyword evidence="2" id="KW-0808">Transferase</keyword>
<reference evidence="2" key="1">
    <citation type="submission" date="2014-09" db="EMBL/GenBank/DDBJ databases">
        <authorList>
            <person name="Magalhaes I.L.F."/>
            <person name="Oliveira U."/>
            <person name="Santos F.R."/>
            <person name="Vidigal T.H.D.A."/>
            <person name="Brescovit A.D."/>
            <person name="Santos A.J."/>
        </authorList>
    </citation>
    <scope>NUCLEOTIDE SEQUENCE</scope>
    <source>
        <tissue evidence="2">Shoot tissue taken approximately 20 cm above the soil surface</tissue>
    </source>
</reference>
<keyword evidence="1" id="KW-0732">Signal</keyword>
<name>A0A0A9F8Q4_ARUDO</name>
<evidence type="ECO:0000313" key="2">
    <source>
        <dbReference type="EMBL" id="JAE06531.1"/>
    </source>
</evidence>
<feature type="signal peptide" evidence="1">
    <location>
        <begin position="1"/>
        <end position="21"/>
    </location>
</feature>
<organism evidence="2">
    <name type="scientific">Arundo donax</name>
    <name type="common">Giant reed</name>
    <name type="synonym">Donax arundinaceus</name>
    <dbReference type="NCBI Taxonomy" id="35708"/>
    <lineage>
        <taxon>Eukaryota</taxon>
        <taxon>Viridiplantae</taxon>
        <taxon>Streptophyta</taxon>
        <taxon>Embryophyta</taxon>
        <taxon>Tracheophyta</taxon>
        <taxon>Spermatophyta</taxon>
        <taxon>Magnoliopsida</taxon>
        <taxon>Liliopsida</taxon>
        <taxon>Poales</taxon>
        <taxon>Poaceae</taxon>
        <taxon>PACMAD clade</taxon>
        <taxon>Arundinoideae</taxon>
        <taxon>Arundineae</taxon>
        <taxon>Arundo</taxon>
    </lineage>
</organism>
<protein>
    <submittedName>
        <fullName evidence="2">Prenyl transferase</fullName>
    </submittedName>
</protein>
<accession>A0A0A9F8Q4</accession>
<dbReference type="AlphaFoldDB" id="A0A0A9F8Q4"/>
<sequence>MRSGTLAVVALGIVCAGTSIAARPGWAGEATKQTHGVRRRLGASRVAVQPAQRHRQEASCPKSNAFLLMDTPGQLRDNILHKETKRPSNPMTRKSS</sequence>